<dbReference type="OrthoDB" id="6376818at2759"/>
<protein>
    <submittedName>
        <fullName evidence="2">Uncharacterized protein</fullName>
    </submittedName>
</protein>
<feature type="compositionally biased region" description="Pro residues" evidence="1">
    <location>
        <begin position="217"/>
        <end position="231"/>
    </location>
</feature>
<feature type="region of interest" description="Disordered" evidence="1">
    <location>
        <begin position="39"/>
        <end position="182"/>
    </location>
</feature>
<gene>
    <name evidence="2" type="ORF">Anas_07356</name>
</gene>
<feature type="compositionally biased region" description="Basic and acidic residues" evidence="1">
    <location>
        <begin position="39"/>
        <end position="48"/>
    </location>
</feature>
<dbReference type="EMBL" id="SEYY01004056">
    <property type="protein sequence ID" value="KAB7503979.1"/>
    <property type="molecule type" value="Genomic_DNA"/>
</dbReference>
<sequence length="423" mass="45805">MTSLYLATEAVEMMSSVNASEAEELLGYPIQVKAEEYIRHSNIQERNGKASSPRGPQNGGTDNLGYQESHDEESTPEEGNSVRLSPDVESGGGGSPRVGSTSHLSSTSSSKRGEKDRTPRSTHSARSVHSARSGRSAHSASAISGNNYASIEDERTDGGKGPTDEPVYSTPSSIPLSQRQANIETALQHARYNLPSSLQLAQFGTKDFIPGTSLPKFLPPPPKTQFTPPPSTKDGKPELPERNYSLDESQWPKIQEDYLDILPFPSRKSLLPTISRASSDVEISTETSTEGGIGPNILDELEGKKYIYESAKSSHHSRRPMSAAAAYHAYEPLGRLRTGSIEVSPRSAWGDQITPVNLPHSSTETRPDSAPIGRSSSRRMRTPTPVDLETGLKVGDPALPLIQAIKEELRRFKSSVNTNTSDA</sequence>
<keyword evidence="3" id="KW-1185">Reference proteome</keyword>
<evidence type="ECO:0000313" key="2">
    <source>
        <dbReference type="EMBL" id="KAB7503979.1"/>
    </source>
</evidence>
<feature type="compositionally biased region" description="Basic and acidic residues" evidence="1">
    <location>
        <begin position="233"/>
        <end position="243"/>
    </location>
</feature>
<feature type="region of interest" description="Disordered" evidence="1">
    <location>
        <begin position="210"/>
        <end position="243"/>
    </location>
</feature>
<reference evidence="2 3" key="1">
    <citation type="journal article" date="2019" name="PLoS Biol.">
        <title>Sex chromosomes control vertical transmission of feminizing Wolbachia symbionts in an isopod.</title>
        <authorList>
            <person name="Becking T."/>
            <person name="Chebbi M.A."/>
            <person name="Giraud I."/>
            <person name="Moumen B."/>
            <person name="Laverre T."/>
            <person name="Caubet Y."/>
            <person name="Peccoud J."/>
            <person name="Gilbert C."/>
            <person name="Cordaux R."/>
        </authorList>
    </citation>
    <scope>NUCLEOTIDE SEQUENCE [LARGE SCALE GENOMIC DNA]</scope>
    <source>
        <strain evidence="2">ANa2</strain>
        <tissue evidence="2">Whole body excluding digestive tract and cuticle</tissue>
    </source>
</reference>
<evidence type="ECO:0000256" key="1">
    <source>
        <dbReference type="SAM" id="MobiDB-lite"/>
    </source>
</evidence>
<evidence type="ECO:0000313" key="3">
    <source>
        <dbReference type="Proteomes" id="UP000326759"/>
    </source>
</evidence>
<name>A0A5N5TCS2_9CRUS</name>
<dbReference type="Proteomes" id="UP000326759">
    <property type="component" value="Unassembled WGS sequence"/>
</dbReference>
<feature type="compositionally biased region" description="Low complexity" evidence="1">
    <location>
        <begin position="121"/>
        <end position="144"/>
    </location>
</feature>
<accession>A0A5N5TCS2</accession>
<comment type="caution">
    <text evidence="2">The sequence shown here is derived from an EMBL/GenBank/DDBJ whole genome shotgun (WGS) entry which is preliminary data.</text>
</comment>
<feature type="compositionally biased region" description="Low complexity" evidence="1">
    <location>
        <begin position="100"/>
        <end position="110"/>
    </location>
</feature>
<dbReference type="AlphaFoldDB" id="A0A5N5TCS2"/>
<proteinExistence type="predicted"/>
<organism evidence="2 3">
    <name type="scientific">Armadillidium nasatum</name>
    <dbReference type="NCBI Taxonomy" id="96803"/>
    <lineage>
        <taxon>Eukaryota</taxon>
        <taxon>Metazoa</taxon>
        <taxon>Ecdysozoa</taxon>
        <taxon>Arthropoda</taxon>
        <taxon>Crustacea</taxon>
        <taxon>Multicrustacea</taxon>
        <taxon>Malacostraca</taxon>
        <taxon>Eumalacostraca</taxon>
        <taxon>Peracarida</taxon>
        <taxon>Isopoda</taxon>
        <taxon>Oniscidea</taxon>
        <taxon>Crinocheta</taxon>
        <taxon>Armadillidiidae</taxon>
        <taxon>Armadillidium</taxon>
    </lineage>
</organism>
<feature type="compositionally biased region" description="Polar residues" evidence="1">
    <location>
        <begin position="169"/>
        <end position="182"/>
    </location>
</feature>
<feature type="region of interest" description="Disordered" evidence="1">
    <location>
        <begin position="352"/>
        <end position="392"/>
    </location>
</feature>